<dbReference type="PANTHER" id="PTHR10098">
    <property type="entry name" value="RAPSYN-RELATED"/>
    <property type="match status" value="1"/>
</dbReference>
<protein>
    <submittedName>
        <fullName evidence="3">CHAT domain-containing protein</fullName>
    </submittedName>
</protein>
<dbReference type="InterPro" id="IPR024983">
    <property type="entry name" value="CHAT_dom"/>
</dbReference>
<dbReference type="Pfam" id="PF13374">
    <property type="entry name" value="TPR_10"/>
    <property type="match status" value="1"/>
</dbReference>
<reference evidence="3 4" key="1">
    <citation type="submission" date="2020-10" db="EMBL/GenBank/DDBJ databases">
        <title>Connecting structure to function with the recovery of over 1000 high-quality activated sludge metagenome-assembled genomes encoding full-length rRNA genes using long-read sequencing.</title>
        <authorList>
            <person name="Singleton C.M."/>
            <person name="Petriglieri F."/>
            <person name="Kristensen J.M."/>
            <person name="Kirkegaard R.H."/>
            <person name="Michaelsen T.Y."/>
            <person name="Andersen M.H."/>
            <person name="Karst S.M."/>
            <person name="Dueholm M.S."/>
            <person name="Nielsen P.H."/>
            <person name="Albertsen M."/>
        </authorList>
    </citation>
    <scope>NUCLEOTIDE SEQUENCE [LARGE SCALE GENOMIC DNA]</scope>
    <source>
        <strain evidence="3">EsbW_18-Q3-R4-48_BATAC.285</strain>
    </source>
</reference>
<dbReference type="Pfam" id="PF13424">
    <property type="entry name" value="TPR_12"/>
    <property type="match status" value="1"/>
</dbReference>
<dbReference type="InterPro" id="IPR019734">
    <property type="entry name" value="TPR_rpt"/>
</dbReference>
<feature type="domain" description="CHAT" evidence="2">
    <location>
        <begin position="514"/>
        <end position="826"/>
    </location>
</feature>
<dbReference type="Pfam" id="PF12770">
    <property type="entry name" value="CHAT"/>
    <property type="match status" value="1"/>
</dbReference>
<dbReference type="EMBL" id="JADJMH010000034">
    <property type="protein sequence ID" value="MBK7677100.1"/>
    <property type="molecule type" value="Genomic_DNA"/>
</dbReference>
<sequence length="832" mass="88357">MLISLGAGTAHAADCPANSQAAALKLREEVQALSQAGRWAEAAQRGRCLVNMATMLFGATHATTINLKSELVTLLRRSGDASGAAALERELPRPASASADESADSALTQLIVESKALQDRGDIEGAGDRCIVARRIVEERKLPESVLVAAVLNECGRVFEALGNYKMAEQRYKESDAMARRTGGPRNQQSSVALNNLGLLYWKTSQYDKAAVALQQSLEMADTGDPDRAATLVNLGLVEGALGHADEARRRYEEARALVLQHYGPDHPRLAFIYDNLAALEWRAGRLAQAVQQQREANRVAEHNIAAVIAIGSERQKLAYMRSFTDQSDASVSLGLAMPGDARHGALALDAVLQRKGRVLSALAASLDRVRRRSSAADAEVWTAFVRSRQPGTQAPVSGRAKAPGEREQVEALLARGEGADVAAEDLVRNVDMNQVRRALGVGSALLEFVAYQSRAPAGPGPFAASPPRYAAFLLKREGDLVWVDIGARADVDRLVSDLRAGLANPRATYTRHIARNLYGELLGKFERALTGIERLYVAPDGALNLVPIAALQDANGRAVLDRFVVAYLSSGRDLVRSAAAKGGPAGVGVAQRRSVIVANPEFGAVSGGGVRCGPFLPLHGTQGEGTAIASLLPGAQLITDLGATETAVKGVQRPHVLHMATHGYFGPLANCNTTAPTAGAVEADTTRENDPLQRSGLVLAGANHLASGRDDGLLTSMEVTAMDLTGTDLVVLSACDSGLGDVVAGEGVFGLRRAFELAGARRQVMSLWKVPDAETARLMRGFYAALKAGQDPARALAQAQRDLRDDPTGHFSAPFYWATFIVSGDPRPFVP</sequence>
<dbReference type="Proteomes" id="UP000697998">
    <property type="component" value="Unassembled WGS sequence"/>
</dbReference>
<dbReference type="Gene3D" id="1.25.40.10">
    <property type="entry name" value="Tetratricopeptide repeat domain"/>
    <property type="match status" value="1"/>
</dbReference>
<dbReference type="PROSITE" id="PS50005">
    <property type="entry name" value="TPR"/>
    <property type="match status" value="1"/>
</dbReference>
<proteinExistence type="predicted"/>
<dbReference type="InterPro" id="IPR011990">
    <property type="entry name" value="TPR-like_helical_dom_sf"/>
</dbReference>
<keyword evidence="1" id="KW-0802">TPR repeat</keyword>
<evidence type="ECO:0000313" key="4">
    <source>
        <dbReference type="Proteomes" id="UP000697998"/>
    </source>
</evidence>
<gene>
    <name evidence="3" type="ORF">IPJ27_21450</name>
</gene>
<dbReference type="AlphaFoldDB" id="A0A935Q4S7"/>
<dbReference type="SUPFAM" id="SSF48452">
    <property type="entry name" value="TPR-like"/>
    <property type="match status" value="2"/>
</dbReference>
<comment type="caution">
    <text evidence="3">The sequence shown here is derived from an EMBL/GenBank/DDBJ whole genome shotgun (WGS) entry which is preliminary data.</text>
</comment>
<evidence type="ECO:0000256" key="1">
    <source>
        <dbReference type="PROSITE-ProRule" id="PRU00339"/>
    </source>
</evidence>
<dbReference type="SMART" id="SM00028">
    <property type="entry name" value="TPR"/>
    <property type="match status" value="4"/>
</dbReference>
<evidence type="ECO:0000259" key="2">
    <source>
        <dbReference type="Pfam" id="PF12770"/>
    </source>
</evidence>
<evidence type="ECO:0000313" key="3">
    <source>
        <dbReference type="EMBL" id="MBK7677100.1"/>
    </source>
</evidence>
<name>A0A935Q4S7_9PROT</name>
<accession>A0A935Q4S7</accession>
<feature type="repeat" description="TPR" evidence="1">
    <location>
        <begin position="191"/>
        <end position="224"/>
    </location>
</feature>
<organism evidence="3 4">
    <name type="scientific">Candidatus Accumulibacter proximus</name>
    <dbReference type="NCBI Taxonomy" id="2954385"/>
    <lineage>
        <taxon>Bacteria</taxon>
        <taxon>Pseudomonadati</taxon>
        <taxon>Pseudomonadota</taxon>
        <taxon>Betaproteobacteria</taxon>
        <taxon>Candidatus Accumulibacter</taxon>
    </lineage>
</organism>